<sequence>ADNVSLQISSSTVDDISSSSSLAPPRVLTNKEISTSLANLMGTASDSISVNNVTKPITRHNQVCAIDFKCFFYEFNDIDKK</sequence>
<protein>
    <submittedName>
        <fullName evidence="2">Uncharacterized protein</fullName>
    </submittedName>
</protein>
<dbReference type="AlphaFoldDB" id="A0A8S3IZ72"/>
<feature type="compositionally biased region" description="Low complexity" evidence="1">
    <location>
        <begin position="8"/>
        <end position="21"/>
    </location>
</feature>
<dbReference type="Proteomes" id="UP000681720">
    <property type="component" value="Unassembled WGS sequence"/>
</dbReference>
<feature type="region of interest" description="Disordered" evidence="1">
    <location>
        <begin position="1"/>
        <end position="23"/>
    </location>
</feature>
<comment type="caution">
    <text evidence="2">The sequence shown here is derived from an EMBL/GenBank/DDBJ whole genome shotgun (WGS) entry which is preliminary data.</text>
</comment>
<proteinExistence type="predicted"/>
<evidence type="ECO:0000313" key="3">
    <source>
        <dbReference type="Proteomes" id="UP000681720"/>
    </source>
</evidence>
<evidence type="ECO:0000256" key="1">
    <source>
        <dbReference type="SAM" id="MobiDB-lite"/>
    </source>
</evidence>
<evidence type="ECO:0000313" key="2">
    <source>
        <dbReference type="EMBL" id="CAF5208249.1"/>
    </source>
</evidence>
<name>A0A8S3IZ72_9BILA</name>
<accession>A0A8S3IZ72</accession>
<organism evidence="2 3">
    <name type="scientific">Rotaria magnacalcarata</name>
    <dbReference type="NCBI Taxonomy" id="392030"/>
    <lineage>
        <taxon>Eukaryota</taxon>
        <taxon>Metazoa</taxon>
        <taxon>Spiralia</taxon>
        <taxon>Gnathifera</taxon>
        <taxon>Rotifera</taxon>
        <taxon>Eurotatoria</taxon>
        <taxon>Bdelloidea</taxon>
        <taxon>Philodinida</taxon>
        <taxon>Philodinidae</taxon>
        <taxon>Rotaria</taxon>
    </lineage>
</organism>
<reference evidence="2" key="1">
    <citation type="submission" date="2021-02" db="EMBL/GenBank/DDBJ databases">
        <authorList>
            <person name="Nowell W R."/>
        </authorList>
    </citation>
    <scope>NUCLEOTIDE SEQUENCE</scope>
</reference>
<feature type="non-terminal residue" evidence="2">
    <location>
        <position position="1"/>
    </location>
</feature>
<dbReference type="EMBL" id="CAJOBJ010351012">
    <property type="protein sequence ID" value="CAF5208249.1"/>
    <property type="molecule type" value="Genomic_DNA"/>
</dbReference>
<gene>
    <name evidence="2" type="ORF">GIL414_LOCUS78882</name>
</gene>